<dbReference type="OrthoDB" id="2112914at2"/>
<dbReference type="AlphaFoldDB" id="A0A511WMB9"/>
<keyword evidence="4" id="KW-1185">Reference proteome</keyword>
<name>A0A511WMB9_9BACI</name>
<feature type="transmembrane region" description="Helical" evidence="2">
    <location>
        <begin position="6"/>
        <end position="25"/>
    </location>
</feature>
<dbReference type="InterPro" id="IPR011989">
    <property type="entry name" value="ARM-like"/>
</dbReference>
<dbReference type="Gene3D" id="1.25.10.10">
    <property type="entry name" value="Leucine-rich Repeat Variant"/>
    <property type="match status" value="1"/>
</dbReference>
<keyword evidence="2" id="KW-0472">Membrane</keyword>
<evidence type="ECO:0000256" key="1">
    <source>
        <dbReference type="ARBA" id="ARBA00022737"/>
    </source>
</evidence>
<evidence type="ECO:0000313" key="4">
    <source>
        <dbReference type="Proteomes" id="UP000321886"/>
    </source>
</evidence>
<dbReference type="InterPro" id="IPR016024">
    <property type="entry name" value="ARM-type_fold"/>
</dbReference>
<reference evidence="3 4" key="1">
    <citation type="submission" date="2019-07" db="EMBL/GenBank/DDBJ databases">
        <title>Whole genome shotgun sequence of Halobacillus faecis NBRC 103569.</title>
        <authorList>
            <person name="Hosoyama A."/>
            <person name="Uohara A."/>
            <person name="Ohji S."/>
            <person name="Ichikawa N."/>
        </authorList>
    </citation>
    <scope>NUCLEOTIDE SEQUENCE [LARGE SCALE GENOMIC DNA]</scope>
    <source>
        <strain evidence="3 4">NBRC 103569</strain>
    </source>
</reference>
<dbReference type="Proteomes" id="UP000321886">
    <property type="component" value="Unassembled WGS sequence"/>
</dbReference>
<proteinExistence type="predicted"/>
<organism evidence="3 4">
    <name type="scientific">Halobacillus faecis</name>
    <dbReference type="NCBI Taxonomy" id="360184"/>
    <lineage>
        <taxon>Bacteria</taxon>
        <taxon>Bacillati</taxon>
        <taxon>Bacillota</taxon>
        <taxon>Bacilli</taxon>
        <taxon>Bacillales</taxon>
        <taxon>Bacillaceae</taxon>
        <taxon>Halobacillus</taxon>
    </lineage>
</organism>
<sequence length="349" mass="41556">MVSIVIWTVIFLFIVQLCLVGALVVSKIQSLKEEKLISRYVEEYEEPFFHYLERETEECPDLPRDIRDRVLIVEQLLNRFVDQTRVEIEYTRLQETAHTYLSRSYRLFLKNGSWAQRVNTLYYIEDFDMVDLKQEVWQYFSRLSVLDEEYRQAVRVLASFQDERVIRLLLNSEMIPQRLVKQVLRRFQDDLFQQMVMVIEDEPGRVPSQVHLAVVAYCGERGSLDDLPFIERMLQFPSKEIRLKALRSLMELKACTDPEKLTRFYLSDIWEERMYVAKIAGRLKWESAQDPLLKLAGDSHWWVRYAACEAMKNLPDGHRLLEYTYNHHEDKFARSMARQHLTVKVGEAI</sequence>
<dbReference type="SUPFAM" id="SSF48371">
    <property type="entry name" value="ARM repeat"/>
    <property type="match status" value="1"/>
</dbReference>
<keyword evidence="2" id="KW-1133">Transmembrane helix</keyword>
<keyword evidence="1" id="KW-0677">Repeat</keyword>
<dbReference type="EMBL" id="BJYD01000004">
    <property type="protein sequence ID" value="GEN52286.1"/>
    <property type="molecule type" value="Genomic_DNA"/>
</dbReference>
<dbReference type="InterPro" id="IPR000357">
    <property type="entry name" value="HEAT"/>
</dbReference>
<accession>A0A511WMB9</accession>
<comment type="caution">
    <text evidence="3">The sequence shown here is derived from an EMBL/GenBank/DDBJ whole genome shotgun (WGS) entry which is preliminary data.</text>
</comment>
<keyword evidence="2" id="KW-0812">Transmembrane</keyword>
<evidence type="ECO:0000313" key="3">
    <source>
        <dbReference type="EMBL" id="GEN52286.1"/>
    </source>
</evidence>
<dbReference type="RefSeq" id="WP_146813038.1">
    <property type="nucleotide sequence ID" value="NZ_BJYD01000004.1"/>
</dbReference>
<evidence type="ECO:0008006" key="5">
    <source>
        <dbReference type="Google" id="ProtNLM"/>
    </source>
</evidence>
<gene>
    <name evidence="3" type="ORF">HFA01_05480</name>
</gene>
<dbReference type="Pfam" id="PF02985">
    <property type="entry name" value="HEAT"/>
    <property type="match status" value="1"/>
</dbReference>
<protein>
    <recommendedName>
        <fullName evidence="5">HEAT repeat-containing PBS lyase</fullName>
    </recommendedName>
</protein>
<evidence type="ECO:0000256" key="2">
    <source>
        <dbReference type="SAM" id="Phobius"/>
    </source>
</evidence>